<feature type="compositionally biased region" description="Pro residues" evidence="1">
    <location>
        <begin position="634"/>
        <end position="654"/>
    </location>
</feature>
<feature type="compositionally biased region" description="Low complexity" evidence="1">
    <location>
        <begin position="226"/>
        <end position="237"/>
    </location>
</feature>
<feature type="compositionally biased region" description="Basic and acidic residues" evidence="1">
    <location>
        <begin position="383"/>
        <end position="394"/>
    </location>
</feature>
<feature type="compositionally biased region" description="Basic and acidic residues" evidence="1">
    <location>
        <begin position="361"/>
        <end position="375"/>
    </location>
</feature>
<feature type="compositionally biased region" description="Polar residues" evidence="1">
    <location>
        <begin position="29"/>
        <end position="40"/>
    </location>
</feature>
<feature type="compositionally biased region" description="Basic and acidic residues" evidence="1">
    <location>
        <begin position="248"/>
        <end position="264"/>
    </location>
</feature>
<dbReference type="AlphaFoldDB" id="A0A8H3F8M9"/>
<proteinExistence type="predicted"/>
<accession>A0A8H3F8M9</accession>
<feature type="compositionally biased region" description="Low complexity" evidence="1">
    <location>
        <begin position="566"/>
        <end position="606"/>
    </location>
</feature>
<feature type="region of interest" description="Disordered" evidence="1">
    <location>
        <begin position="325"/>
        <end position="543"/>
    </location>
</feature>
<gene>
    <name evidence="2" type="ORF">HETSPECPRED_004548</name>
</gene>
<feature type="compositionally biased region" description="Pro residues" evidence="1">
    <location>
        <begin position="607"/>
        <end position="616"/>
    </location>
</feature>
<sequence length="743" mass="79846">MIKNGSSFNPPGPNAQSPVVRTRPPSARGSESNGVSSPLMPQQAVVKVQDTSELLAQQRSDIESISLFMNDVRRELTALKSAVEEVKANNMSAAGRSRQGSGFPKEFDALTDNVSRLNSRIGDLDGLRLEMLVNKRRTQILEDKMKIVEERLDFAASSTQPSHTVTGYTPQSTQGFPIAAPNHGGMANSFPPRPMPQAISGRKEIPDSASSSQVEEIPAPSIRKFAQPPEGPQAGPASGFNTFQASKVADRDRYRVSPEYRARQGPEFSNEINHRPIAPNIPVPPPNQPILTSTFTPVREPHVRSTPPVPINQFTTVNRPIAAARRLNDADVVQVSDPEDGDYAPDSQRPPSPRPITRGPRRGEKVRLPSPDWEKPGWIGPRDTTRTSPRDKPSPRRTVSNQMNVPSPKRRKTTAYEFEQGLPASWTEGSAHSTQQTFVPTQIESTPFHPTPDPNGSFQPSPYPENPHQLETPLRLENELHRSRESTAAKSKDGAPKEKQDLRSVPRTRDEQGRLLRPDGKIDGRSVRYGTPNPKRRASAGVPAAIASKPAAAPSPTAVVTVNSPVPVAVNTPPTTVGPVSTPPTAATTPIAVNSPAAVTTPAAANSPPPPPPPPVSTTVKTPPVTTPIAAAPSPVPTPTPASPWSAPPPPPAPATRQASLREKRKLRRSGGGRDRDEEGNLLNRSGKVDGRSLRYKRAKERAEVEEREGGEEGDGEGDGEGEGVEGAEEGEDGDGRGQLVGD</sequence>
<evidence type="ECO:0000313" key="2">
    <source>
        <dbReference type="EMBL" id="CAF9921446.1"/>
    </source>
</evidence>
<dbReference type="Proteomes" id="UP000664521">
    <property type="component" value="Unassembled WGS sequence"/>
</dbReference>
<dbReference type="EMBL" id="CAJPDS010000028">
    <property type="protein sequence ID" value="CAF9921446.1"/>
    <property type="molecule type" value="Genomic_DNA"/>
</dbReference>
<reference evidence="2" key="1">
    <citation type="submission" date="2021-03" db="EMBL/GenBank/DDBJ databases">
        <authorList>
            <person name="Tagirdzhanova G."/>
        </authorList>
    </citation>
    <scope>NUCLEOTIDE SEQUENCE</scope>
</reference>
<protein>
    <submittedName>
        <fullName evidence="2">Uncharacterized protein</fullName>
    </submittedName>
</protein>
<feature type="compositionally biased region" description="Basic and acidic residues" evidence="1">
    <location>
        <begin position="474"/>
        <end position="526"/>
    </location>
</feature>
<feature type="region of interest" description="Disordered" evidence="1">
    <location>
        <begin position="1"/>
        <end position="46"/>
    </location>
</feature>
<keyword evidence="3" id="KW-1185">Reference proteome</keyword>
<evidence type="ECO:0000313" key="3">
    <source>
        <dbReference type="Proteomes" id="UP000664521"/>
    </source>
</evidence>
<feature type="compositionally biased region" description="Acidic residues" evidence="1">
    <location>
        <begin position="704"/>
        <end position="733"/>
    </location>
</feature>
<feature type="region of interest" description="Disordered" evidence="1">
    <location>
        <begin position="226"/>
        <end position="313"/>
    </location>
</feature>
<evidence type="ECO:0000256" key="1">
    <source>
        <dbReference type="SAM" id="MobiDB-lite"/>
    </source>
</evidence>
<feature type="region of interest" description="Disordered" evidence="1">
    <location>
        <begin position="566"/>
        <end position="743"/>
    </location>
</feature>
<feature type="compositionally biased region" description="Polar residues" evidence="1">
    <location>
        <begin position="427"/>
        <end position="445"/>
    </location>
</feature>
<name>A0A8H3F8M9_9LECA</name>
<dbReference type="OrthoDB" id="5396360at2759"/>
<comment type="caution">
    <text evidence="2">The sequence shown here is derived from an EMBL/GenBank/DDBJ whole genome shotgun (WGS) entry which is preliminary data.</text>
</comment>
<organism evidence="2 3">
    <name type="scientific">Heterodermia speciosa</name>
    <dbReference type="NCBI Taxonomy" id="116794"/>
    <lineage>
        <taxon>Eukaryota</taxon>
        <taxon>Fungi</taxon>
        <taxon>Dikarya</taxon>
        <taxon>Ascomycota</taxon>
        <taxon>Pezizomycotina</taxon>
        <taxon>Lecanoromycetes</taxon>
        <taxon>OSLEUM clade</taxon>
        <taxon>Lecanoromycetidae</taxon>
        <taxon>Caliciales</taxon>
        <taxon>Physciaceae</taxon>
        <taxon>Heterodermia</taxon>
    </lineage>
</organism>
<feature type="compositionally biased region" description="Pro residues" evidence="1">
    <location>
        <begin position="279"/>
        <end position="288"/>
    </location>
</feature>
<feature type="compositionally biased region" description="Low complexity" evidence="1">
    <location>
        <begin position="617"/>
        <end position="633"/>
    </location>
</feature>
<feature type="compositionally biased region" description="Polar residues" evidence="1">
    <location>
        <begin position="1"/>
        <end position="19"/>
    </location>
</feature>